<name>A0A9J5XVY8_SOLCO</name>
<sequence>MNCLIPGLHYTDITRDRVCLNDLCTGRVAEVIMSSYIPDIEVDTSSHKKRARSGNVPLAPAVPKGQTRWYGVKAVTKEGKAWYKKNTEASYFSDVCINRDSMAHEFPQILRRIRELGMEFIFTESKECNLHMVREFYAN</sequence>
<dbReference type="Proteomes" id="UP000824120">
    <property type="component" value="Chromosome 8"/>
</dbReference>
<proteinExistence type="predicted"/>
<dbReference type="EMBL" id="JACXVP010000008">
    <property type="protein sequence ID" value="KAG5591344.1"/>
    <property type="molecule type" value="Genomic_DNA"/>
</dbReference>
<evidence type="ECO:0000313" key="1">
    <source>
        <dbReference type="EMBL" id="KAG5591344.1"/>
    </source>
</evidence>
<protein>
    <submittedName>
        <fullName evidence="1">Uncharacterized protein</fullName>
    </submittedName>
</protein>
<dbReference type="OrthoDB" id="1326408at2759"/>
<gene>
    <name evidence="1" type="ORF">H5410_041858</name>
</gene>
<comment type="caution">
    <text evidence="1">The sequence shown here is derived from an EMBL/GenBank/DDBJ whole genome shotgun (WGS) entry which is preliminary data.</text>
</comment>
<reference evidence="1 2" key="1">
    <citation type="submission" date="2020-09" db="EMBL/GenBank/DDBJ databases">
        <title>De no assembly of potato wild relative species, Solanum commersonii.</title>
        <authorList>
            <person name="Cho K."/>
        </authorList>
    </citation>
    <scope>NUCLEOTIDE SEQUENCE [LARGE SCALE GENOMIC DNA]</scope>
    <source>
        <strain evidence="1">LZ3.2</strain>
        <tissue evidence="1">Leaf</tissue>
    </source>
</reference>
<organism evidence="1 2">
    <name type="scientific">Solanum commersonii</name>
    <name type="common">Commerson's wild potato</name>
    <name type="synonym">Commerson's nightshade</name>
    <dbReference type="NCBI Taxonomy" id="4109"/>
    <lineage>
        <taxon>Eukaryota</taxon>
        <taxon>Viridiplantae</taxon>
        <taxon>Streptophyta</taxon>
        <taxon>Embryophyta</taxon>
        <taxon>Tracheophyta</taxon>
        <taxon>Spermatophyta</taxon>
        <taxon>Magnoliopsida</taxon>
        <taxon>eudicotyledons</taxon>
        <taxon>Gunneridae</taxon>
        <taxon>Pentapetalae</taxon>
        <taxon>asterids</taxon>
        <taxon>lamiids</taxon>
        <taxon>Solanales</taxon>
        <taxon>Solanaceae</taxon>
        <taxon>Solanoideae</taxon>
        <taxon>Solaneae</taxon>
        <taxon>Solanum</taxon>
    </lineage>
</organism>
<accession>A0A9J5XVY8</accession>
<dbReference type="AlphaFoldDB" id="A0A9J5XVY8"/>
<keyword evidence="2" id="KW-1185">Reference proteome</keyword>
<evidence type="ECO:0000313" key="2">
    <source>
        <dbReference type="Proteomes" id="UP000824120"/>
    </source>
</evidence>